<dbReference type="Proteomes" id="UP001283361">
    <property type="component" value="Unassembled WGS sequence"/>
</dbReference>
<proteinExistence type="predicted"/>
<sequence length="89" mass="9651">MVIKARRPLSTRRRVQENLDLENWGLQPRPPLSGAKSCMAGAVGDASTVDLDGMIKLQRVNPDRVVQRHSTNPGSHSDYGAGNNLSSVV</sequence>
<gene>
    <name evidence="2" type="ORF">RRG08_033628</name>
</gene>
<keyword evidence="3" id="KW-1185">Reference proteome</keyword>
<dbReference type="EMBL" id="JAWDGP010007794">
    <property type="protein sequence ID" value="KAK3704588.1"/>
    <property type="molecule type" value="Genomic_DNA"/>
</dbReference>
<dbReference type="AlphaFoldDB" id="A0AAE0XQV4"/>
<protein>
    <submittedName>
        <fullName evidence="2">Uncharacterized protein</fullName>
    </submittedName>
</protein>
<evidence type="ECO:0000256" key="1">
    <source>
        <dbReference type="SAM" id="MobiDB-lite"/>
    </source>
</evidence>
<name>A0AAE0XQV4_9GAST</name>
<evidence type="ECO:0000313" key="2">
    <source>
        <dbReference type="EMBL" id="KAK3704588.1"/>
    </source>
</evidence>
<evidence type="ECO:0000313" key="3">
    <source>
        <dbReference type="Proteomes" id="UP001283361"/>
    </source>
</evidence>
<accession>A0AAE0XQV4</accession>
<comment type="caution">
    <text evidence="2">The sequence shown here is derived from an EMBL/GenBank/DDBJ whole genome shotgun (WGS) entry which is preliminary data.</text>
</comment>
<organism evidence="2 3">
    <name type="scientific">Elysia crispata</name>
    <name type="common">lettuce slug</name>
    <dbReference type="NCBI Taxonomy" id="231223"/>
    <lineage>
        <taxon>Eukaryota</taxon>
        <taxon>Metazoa</taxon>
        <taxon>Spiralia</taxon>
        <taxon>Lophotrochozoa</taxon>
        <taxon>Mollusca</taxon>
        <taxon>Gastropoda</taxon>
        <taxon>Heterobranchia</taxon>
        <taxon>Euthyneura</taxon>
        <taxon>Panpulmonata</taxon>
        <taxon>Sacoglossa</taxon>
        <taxon>Placobranchoidea</taxon>
        <taxon>Plakobranchidae</taxon>
        <taxon>Elysia</taxon>
    </lineage>
</organism>
<feature type="region of interest" description="Disordered" evidence="1">
    <location>
        <begin position="60"/>
        <end position="89"/>
    </location>
</feature>
<reference evidence="2" key="1">
    <citation type="journal article" date="2023" name="G3 (Bethesda)">
        <title>A reference genome for the long-term kleptoplast-retaining sea slug Elysia crispata morphotype clarki.</title>
        <authorList>
            <person name="Eastman K.E."/>
            <person name="Pendleton A.L."/>
            <person name="Shaikh M.A."/>
            <person name="Suttiyut T."/>
            <person name="Ogas R."/>
            <person name="Tomko P."/>
            <person name="Gavelis G."/>
            <person name="Widhalm J.R."/>
            <person name="Wisecaver J.H."/>
        </authorList>
    </citation>
    <scope>NUCLEOTIDE SEQUENCE</scope>
    <source>
        <strain evidence="2">ECLA1</strain>
    </source>
</reference>